<dbReference type="EMBL" id="JBBCAQ010000027">
    <property type="protein sequence ID" value="KAK7586020.1"/>
    <property type="molecule type" value="Genomic_DNA"/>
</dbReference>
<comment type="caution">
    <text evidence="4">The sequence shown here is derived from an EMBL/GenBank/DDBJ whole genome shotgun (WGS) entry which is preliminary data.</text>
</comment>
<dbReference type="Pfam" id="PF00106">
    <property type="entry name" value="adh_short"/>
    <property type="match status" value="1"/>
</dbReference>
<dbReference type="CDD" id="cd05233">
    <property type="entry name" value="SDR_c"/>
    <property type="match status" value="1"/>
</dbReference>
<keyword evidence="5" id="KW-1185">Reference proteome</keyword>
<dbReference type="SUPFAM" id="SSF51735">
    <property type="entry name" value="NAD(P)-binding Rossmann-fold domains"/>
    <property type="match status" value="1"/>
</dbReference>
<dbReference type="InterPro" id="IPR020904">
    <property type="entry name" value="Sc_DH/Rdtase_CS"/>
</dbReference>
<dbReference type="InterPro" id="IPR002347">
    <property type="entry name" value="SDR_fam"/>
</dbReference>
<proteinExistence type="inferred from homology"/>
<protein>
    <recommendedName>
        <fullName evidence="6">SDR family NAD(P)-dependent oxidoreductase</fullName>
    </recommendedName>
</protein>
<dbReference type="PRINTS" id="PR00081">
    <property type="entry name" value="GDHRDH"/>
</dbReference>
<evidence type="ECO:0000256" key="1">
    <source>
        <dbReference type="ARBA" id="ARBA00006484"/>
    </source>
</evidence>
<evidence type="ECO:0000256" key="2">
    <source>
        <dbReference type="ARBA" id="ARBA00023002"/>
    </source>
</evidence>
<dbReference type="Proteomes" id="UP001367676">
    <property type="component" value="Unassembled WGS sequence"/>
</dbReference>
<dbReference type="AlphaFoldDB" id="A0AAN9TDX6"/>
<name>A0AAN9TDX6_9HEMI</name>
<evidence type="ECO:0000313" key="5">
    <source>
        <dbReference type="Proteomes" id="UP001367676"/>
    </source>
</evidence>
<dbReference type="Gene3D" id="3.40.50.720">
    <property type="entry name" value="NAD(P)-binding Rossmann-like Domain"/>
    <property type="match status" value="1"/>
</dbReference>
<dbReference type="PRINTS" id="PR00080">
    <property type="entry name" value="SDRFAMILY"/>
</dbReference>
<evidence type="ECO:0000313" key="4">
    <source>
        <dbReference type="EMBL" id="KAK7586020.1"/>
    </source>
</evidence>
<reference evidence="4 5" key="1">
    <citation type="submission" date="2024-03" db="EMBL/GenBank/DDBJ databases">
        <title>Adaptation during the transition from Ophiocordyceps entomopathogen to insect associate is accompanied by gene loss and intensified selection.</title>
        <authorList>
            <person name="Ward C.M."/>
            <person name="Onetto C.A."/>
            <person name="Borneman A.R."/>
        </authorList>
    </citation>
    <scope>NUCLEOTIDE SEQUENCE [LARGE SCALE GENOMIC DNA]</scope>
    <source>
        <strain evidence="4">AWRI1</strain>
        <tissue evidence="4">Single Adult Female</tissue>
    </source>
</reference>
<dbReference type="InterPro" id="IPR036291">
    <property type="entry name" value="NAD(P)-bd_dom_sf"/>
</dbReference>
<dbReference type="PROSITE" id="PS00061">
    <property type="entry name" value="ADH_SHORT"/>
    <property type="match status" value="1"/>
</dbReference>
<sequence length="276" mass="30158">MERFVGKVAVVTGSSSGIGKQTAKELLKRQVNVVGLARNLSKLQAISEEIKSQPEIYTGSFQGIKCDVTREEEVIEVFSQIKSKYGSISILINNAANMDTVTEEISTTTIEKYDQVFNTNLKGYVHCAREAIKLMTDDTSGGHIVYISSLLGLLDYQGSPLYSASKKAARVFSGALRYEMIKHKRNIKISTIYPGLVDTDLAASWGGPMPENKNEILDTETAAKSIVAVIDTPPSLLFPSNVSLMSCREKAQTAEPVMLFMGVVKTAYMSCDLPLP</sequence>
<evidence type="ECO:0008006" key="6">
    <source>
        <dbReference type="Google" id="ProtNLM"/>
    </source>
</evidence>
<comment type="similarity">
    <text evidence="1 3">Belongs to the short-chain dehydrogenases/reductases (SDR) family.</text>
</comment>
<dbReference type="GO" id="GO:0016491">
    <property type="term" value="F:oxidoreductase activity"/>
    <property type="evidence" value="ECO:0007669"/>
    <property type="project" value="UniProtKB-KW"/>
</dbReference>
<organism evidence="4 5">
    <name type="scientific">Parthenolecanium corni</name>
    <dbReference type="NCBI Taxonomy" id="536013"/>
    <lineage>
        <taxon>Eukaryota</taxon>
        <taxon>Metazoa</taxon>
        <taxon>Ecdysozoa</taxon>
        <taxon>Arthropoda</taxon>
        <taxon>Hexapoda</taxon>
        <taxon>Insecta</taxon>
        <taxon>Pterygota</taxon>
        <taxon>Neoptera</taxon>
        <taxon>Paraneoptera</taxon>
        <taxon>Hemiptera</taxon>
        <taxon>Sternorrhyncha</taxon>
        <taxon>Coccoidea</taxon>
        <taxon>Coccidae</taxon>
        <taxon>Parthenolecanium</taxon>
    </lineage>
</organism>
<dbReference type="PANTHER" id="PTHR43115">
    <property type="entry name" value="DEHYDROGENASE/REDUCTASE SDR FAMILY MEMBER 11"/>
    <property type="match status" value="1"/>
</dbReference>
<dbReference type="PANTHER" id="PTHR43115:SF4">
    <property type="entry name" value="DEHYDROGENASE_REDUCTASE SDR FAMILY MEMBER 11"/>
    <property type="match status" value="1"/>
</dbReference>
<evidence type="ECO:0000256" key="3">
    <source>
        <dbReference type="RuleBase" id="RU000363"/>
    </source>
</evidence>
<keyword evidence="2" id="KW-0560">Oxidoreductase</keyword>
<gene>
    <name evidence="4" type="ORF">V9T40_003896</name>
</gene>
<accession>A0AAN9TDX6</accession>